<evidence type="ECO:0000256" key="2">
    <source>
        <dbReference type="SAM" id="Coils"/>
    </source>
</evidence>
<keyword evidence="2" id="KW-0175">Coiled coil</keyword>
<dbReference type="GO" id="GO:0004494">
    <property type="term" value="F:methylmalonyl-CoA mutase activity"/>
    <property type="evidence" value="ECO:0007669"/>
    <property type="project" value="InterPro"/>
</dbReference>
<dbReference type="InterPro" id="IPR016176">
    <property type="entry name" value="Cbl-dep_enz_cat"/>
</dbReference>
<keyword evidence="6" id="KW-1185">Reference proteome</keyword>
<dbReference type="EMBL" id="LT719092">
    <property type="protein sequence ID" value="SJK84762.1"/>
    <property type="molecule type" value="Genomic_DNA"/>
</dbReference>
<dbReference type="GeneID" id="30927530"/>
<dbReference type="InterPro" id="IPR006098">
    <property type="entry name" value="MMCoA_mutase_a_cat"/>
</dbReference>
<proteinExistence type="predicted"/>
<gene>
    <name evidence="5" type="ORF">CPM_0920</name>
</gene>
<evidence type="ECO:0000313" key="6">
    <source>
        <dbReference type="Proteomes" id="UP000187822"/>
    </source>
</evidence>
<dbReference type="PANTHER" id="PTHR48101">
    <property type="entry name" value="METHYLMALONYL-COA MUTASE, MITOCHONDRIAL-RELATED"/>
    <property type="match status" value="1"/>
</dbReference>
<dbReference type="STRING" id="1673428.CPM_0920"/>
<evidence type="ECO:0000256" key="1">
    <source>
        <dbReference type="ARBA" id="ARBA00023235"/>
    </source>
</evidence>
<dbReference type="Pfam" id="PF01642">
    <property type="entry name" value="MM_CoA_mutase"/>
    <property type="match status" value="1"/>
</dbReference>
<keyword evidence="1" id="KW-0413">Isomerase</keyword>
<feature type="domain" description="Methylmalonyl-CoA mutase alpha/beta chain catalytic" evidence="4">
    <location>
        <begin position="52"/>
        <end position="564"/>
    </location>
</feature>
<dbReference type="Gene3D" id="3.20.20.240">
    <property type="entry name" value="Methylmalonyl-CoA mutase"/>
    <property type="match status" value="1"/>
</dbReference>
<name>A0A1R4A741_9ARCH</name>
<evidence type="ECO:0000256" key="3">
    <source>
        <dbReference type="SAM" id="MobiDB-lite"/>
    </source>
</evidence>
<reference evidence="6" key="1">
    <citation type="submission" date="2016-06" db="EMBL/GenBank/DDBJ databases">
        <authorList>
            <person name="Toshchakov V.S."/>
        </authorList>
    </citation>
    <scope>NUCLEOTIDE SEQUENCE [LARGE SCALE GENOMIC DNA]</scope>
    <source>
        <strain>PM4 (JCM 30641</strain>
        <strain evidence="6">\VKM B-2940)</strain>
    </source>
</reference>
<dbReference type="AlphaFoldDB" id="A0A1R4A741"/>
<feature type="region of interest" description="Disordered" evidence="3">
    <location>
        <begin position="1"/>
        <end position="30"/>
    </location>
</feature>
<dbReference type="OrthoDB" id="38408at2157"/>
<dbReference type="PANTHER" id="PTHR48101:SF1">
    <property type="entry name" value="METHYLMALONYL-COA MUTASE, LARGE SUBUNIT"/>
    <property type="match status" value="1"/>
</dbReference>
<dbReference type="Proteomes" id="UP000187822">
    <property type="component" value="Chromosome I"/>
</dbReference>
<evidence type="ECO:0000313" key="5">
    <source>
        <dbReference type="EMBL" id="SJK84762.1"/>
    </source>
</evidence>
<accession>A0A1R4A741</accession>
<dbReference type="GO" id="GO:0031419">
    <property type="term" value="F:cobalamin binding"/>
    <property type="evidence" value="ECO:0007669"/>
    <property type="project" value="InterPro"/>
</dbReference>
<evidence type="ECO:0000259" key="4">
    <source>
        <dbReference type="Pfam" id="PF01642"/>
    </source>
</evidence>
<protein>
    <submittedName>
        <fullName evidence="5">Isobutyryl-CoA mutase subunit A</fullName>
    </submittedName>
</protein>
<organism evidence="5 6">
    <name type="scientific">Cuniculiplasma divulgatum</name>
    <dbReference type="NCBI Taxonomy" id="1673428"/>
    <lineage>
        <taxon>Archaea</taxon>
        <taxon>Methanobacteriati</taxon>
        <taxon>Thermoplasmatota</taxon>
        <taxon>Thermoplasmata</taxon>
        <taxon>Thermoplasmatales</taxon>
        <taxon>Cuniculiplasmataceae</taxon>
        <taxon>Cuniculiplasma</taxon>
    </lineage>
</organism>
<dbReference type="RefSeq" id="WP_077076199.1">
    <property type="nucleotide sequence ID" value="NZ_LT719092.1"/>
</dbReference>
<dbReference type="InterPro" id="IPR006099">
    <property type="entry name" value="MeMalonylCoA_mutase_a/b_cat"/>
</dbReference>
<feature type="coiled-coil region" evidence="2">
    <location>
        <begin position="510"/>
        <end position="537"/>
    </location>
</feature>
<dbReference type="SUPFAM" id="SSF51703">
    <property type="entry name" value="Cobalamin (vitamin B12)-dependent enzymes"/>
    <property type="match status" value="1"/>
</dbReference>
<dbReference type="KEGG" id="cdiv:CPM_0920"/>
<sequence length="572" mass="65513">MTQTDDFYKRKLNEAVERNSRNQSSKEKKWRDYTLEPWNKKTKYKEKKYVNSSNINIKDLYTKEDVPQNEEYLLGFPGEYPFTRGVYPNMYRGKYWTMRMFSGFGTPEDTNSRLKYLISHGETGLSIAFDMPTLYGYDCDNVRSEGEIGKCGVNVTSLKDMEVVFDGIDLSKVTTSMTINAPAAVLTAMYFAIAQKKGISLDKIGGTVQADILKEYIAQKEWIYPPEAHLRIIRDMMIYCTENAPKWNYISISGYHIREAGASAVQELAFTLADGFYYVDMGIKAGLDPNKFAPRLSFFFNSSINFFEEIAKMRAARRIWATVLKEKFGVTDPRAQMLRFHTQTSGYTLTWQQPLNNIIRTTVEAMAAVLGGTQSLHTNSYDEAMALPSEDAVKIALRTQQILAEETGITDTIDPLAGSYYMEALTNKVEEEAYRYFDKIESMGGILNAVKNGYIQREIAATSYRRQKRLESGEEIMVGVNKYVEENEKPINILKISREAEKIQLARLKKVKELRNEDEVRKALEELRNAFKDENKNIMPYLIEAAKEYATIEEISNVGREIYGGWKEPVIV</sequence>
<dbReference type="NCBIfam" id="TIGR00641">
    <property type="entry name" value="acid_CoA_mut_N"/>
    <property type="match status" value="1"/>
</dbReference>